<keyword evidence="2" id="KW-1003">Cell membrane</keyword>
<keyword evidence="7" id="KW-1015">Disulfide bond</keyword>
<sequence>MRALMSHPVFTVEVYQGAESVLLPCEMPFVTGLATAVWSHYDLNPPTVHQHQQAREEQNRRYSSRTSMKIDALQTGDFSLTLRKPHLSDSGTYTCTIREQERRLTDIQLQVKGQEQTQTPALITGQHVVVFGVHISNFHPCLAHGSSSVLRVITEPQSSQSFRWPRLLILILFSSAW</sequence>
<comment type="subcellular location">
    <subcellularLocation>
        <location evidence="1">Cell membrane</location>
        <topology evidence="1">Single-pass type I membrane protein</topology>
    </subcellularLocation>
</comment>
<dbReference type="Gene3D" id="2.60.40.10">
    <property type="entry name" value="Immunoglobulins"/>
    <property type="match status" value="1"/>
</dbReference>
<name>A0A3Q0RL54_AMPCI</name>
<dbReference type="Ensembl" id="ENSACIT00000009722.1">
    <property type="protein sequence ID" value="ENSACIP00000009440.1"/>
    <property type="gene ID" value="ENSACIG00000007393.1"/>
</dbReference>
<dbReference type="InterPro" id="IPR013106">
    <property type="entry name" value="Ig_V-set"/>
</dbReference>
<keyword evidence="4" id="KW-0732">Signal</keyword>
<dbReference type="InterPro" id="IPR007110">
    <property type="entry name" value="Ig-like_dom"/>
</dbReference>
<keyword evidence="3" id="KW-0812">Transmembrane</keyword>
<dbReference type="Proteomes" id="UP000261340">
    <property type="component" value="Unplaced"/>
</dbReference>
<dbReference type="Pfam" id="PF07686">
    <property type="entry name" value="V-set"/>
    <property type="match status" value="1"/>
</dbReference>
<evidence type="ECO:0000313" key="12">
    <source>
        <dbReference type="Ensembl" id="ENSACIP00000009440.1"/>
    </source>
</evidence>
<proteinExistence type="predicted"/>
<evidence type="ECO:0000256" key="2">
    <source>
        <dbReference type="ARBA" id="ARBA00022475"/>
    </source>
</evidence>
<dbReference type="GeneTree" id="ENSGT00940000177212"/>
<reference evidence="12" key="1">
    <citation type="submission" date="2025-08" db="UniProtKB">
        <authorList>
            <consortium name="Ensembl"/>
        </authorList>
    </citation>
    <scope>IDENTIFICATION</scope>
</reference>
<keyword evidence="10" id="KW-0393">Immunoglobulin domain</keyword>
<evidence type="ECO:0000256" key="3">
    <source>
        <dbReference type="ARBA" id="ARBA00022692"/>
    </source>
</evidence>
<dbReference type="AlphaFoldDB" id="A0A3Q0RL54"/>
<organism evidence="12 13">
    <name type="scientific">Amphilophus citrinellus</name>
    <name type="common">Midas cichlid</name>
    <name type="synonym">Cichlasoma citrinellum</name>
    <dbReference type="NCBI Taxonomy" id="61819"/>
    <lineage>
        <taxon>Eukaryota</taxon>
        <taxon>Metazoa</taxon>
        <taxon>Chordata</taxon>
        <taxon>Craniata</taxon>
        <taxon>Vertebrata</taxon>
        <taxon>Euteleostomi</taxon>
        <taxon>Actinopterygii</taxon>
        <taxon>Neopterygii</taxon>
        <taxon>Teleostei</taxon>
        <taxon>Neoteleostei</taxon>
        <taxon>Acanthomorphata</taxon>
        <taxon>Ovalentaria</taxon>
        <taxon>Cichlomorphae</taxon>
        <taxon>Cichliformes</taxon>
        <taxon>Cichlidae</taxon>
        <taxon>New World cichlids</taxon>
        <taxon>Cichlasomatinae</taxon>
        <taxon>Heroini</taxon>
        <taxon>Amphilophus</taxon>
    </lineage>
</organism>
<reference evidence="12" key="2">
    <citation type="submission" date="2025-09" db="UniProtKB">
        <authorList>
            <consortium name="Ensembl"/>
        </authorList>
    </citation>
    <scope>IDENTIFICATION</scope>
</reference>
<dbReference type="GO" id="GO:0009897">
    <property type="term" value="C:external side of plasma membrane"/>
    <property type="evidence" value="ECO:0007669"/>
    <property type="project" value="TreeGrafter"/>
</dbReference>
<dbReference type="InterPro" id="IPR013783">
    <property type="entry name" value="Ig-like_fold"/>
</dbReference>
<evidence type="ECO:0000256" key="9">
    <source>
        <dbReference type="ARBA" id="ARBA00023180"/>
    </source>
</evidence>
<feature type="domain" description="Ig-like" evidence="11">
    <location>
        <begin position="8"/>
        <end position="105"/>
    </location>
</feature>
<evidence type="ECO:0000256" key="6">
    <source>
        <dbReference type="ARBA" id="ARBA00023136"/>
    </source>
</evidence>
<evidence type="ECO:0000256" key="1">
    <source>
        <dbReference type="ARBA" id="ARBA00004251"/>
    </source>
</evidence>
<evidence type="ECO:0000256" key="7">
    <source>
        <dbReference type="ARBA" id="ARBA00023157"/>
    </source>
</evidence>
<dbReference type="GO" id="GO:0031295">
    <property type="term" value="P:T cell costimulation"/>
    <property type="evidence" value="ECO:0007669"/>
    <property type="project" value="TreeGrafter"/>
</dbReference>
<evidence type="ECO:0000256" key="8">
    <source>
        <dbReference type="ARBA" id="ARBA00023170"/>
    </source>
</evidence>
<evidence type="ECO:0000259" key="11">
    <source>
        <dbReference type="PROSITE" id="PS50835"/>
    </source>
</evidence>
<dbReference type="GO" id="GO:0042102">
    <property type="term" value="P:positive regulation of T cell proliferation"/>
    <property type="evidence" value="ECO:0007669"/>
    <property type="project" value="TreeGrafter"/>
</dbReference>
<dbReference type="GO" id="GO:0071222">
    <property type="term" value="P:cellular response to lipopolysaccharide"/>
    <property type="evidence" value="ECO:0007669"/>
    <property type="project" value="TreeGrafter"/>
</dbReference>
<keyword evidence="6" id="KW-0472">Membrane</keyword>
<dbReference type="PANTHER" id="PTHR25466:SF14">
    <property type="entry name" value="BUTYROPHILIN SUBFAMILY 2 MEMBER A2-LIKE-RELATED"/>
    <property type="match status" value="1"/>
</dbReference>
<evidence type="ECO:0000256" key="10">
    <source>
        <dbReference type="ARBA" id="ARBA00023319"/>
    </source>
</evidence>
<evidence type="ECO:0000256" key="4">
    <source>
        <dbReference type="ARBA" id="ARBA00022729"/>
    </source>
</evidence>
<dbReference type="GO" id="GO:0042130">
    <property type="term" value="P:negative regulation of T cell proliferation"/>
    <property type="evidence" value="ECO:0007669"/>
    <property type="project" value="TreeGrafter"/>
</dbReference>
<dbReference type="PANTHER" id="PTHR25466">
    <property type="entry name" value="T-LYMPHOCYTE ACTIVATION ANTIGEN"/>
    <property type="match status" value="1"/>
</dbReference>
<dbReference type="InterPro" id="IPR051713">
    <property type="entry name" value="T-cell_Activation_Regulation"/>
</dbReference>
<protein>
    <recommendedName>
        <fullName evidence="11">Ig-like domain-containing protein</fullName>
    </recommendedName>
</protein>
<dbReference type="GO" id="GO:0007166">
    <property type="term" value="P:cell surface receptor signaling pathway"/>
    <property type="evidence" value="ECO:0007669"/>
    <property type="project" value="TreeGrafter"/>
</dbReference>
<evidence type="ECO:0000256" key="5">
    <source>
        <dbReference type="ARBA" id="ARBA00022989"/>
    </source>
</evidence>
<dbReference type="InterPro" id="IPR036179">
    <property type="entry name" value="Ig-like_dom_sf"/>
</dbReference>
<keyword evidence="5" id="KW-1133">Transmembrane helix</keyword>
<keyword evidence="13" id="KW-1185">Reference proteome</keyword>
<keyword evidence="8" id="KW-0675">Receptor</keyword>
<evidence type="ECO:0000313" key="13">
    <source>
        <dbReference type="Proteomes" id="UP000261340"/>
    </source>
</evidence>
<dbReference type="SUPFAM" id="SSF48726">
    <property type="entry name" value="Immunoglobulin"/>
    <property type="match status" value="1"/>
</dbReference>
<dbReference type="PROSITE" id="PS50835">
    <property type="entry name" value="IG_LIKE"/>
    <property type="match status" value="1"/>
</dbReference>
<keyword evidence="9" id="KW-0325">Glycoprotein</keyword>
<accession>A0A3Q0RL54</accession>
<dbReference type="GO" id="GO:0006955">
    <property type="term" value="P:immune response"/>
    <property type="evidence" value="ECO:0007669"/>
    <property type="project" value="TreeGrafter"/>
</dbReference>